<sequence length="137" mass="13302">MRLFAAFLVAGIAVSGSVHASSIVIVEGTAGSPSSVSVDAPKSVTRSIIALGAPSVDTGKVAAIETKPASTNHEMGPELMVIRGGEVGSVSPEPAAIAPTPAEAAPAQQAAAGDQAPLPVTPDGAAVDPASAPVETE</sequence>
<gene>
    <name evidence="3" type="ORF">J1C56_07705</name>
</gene>
<comment type="caution">
    <text evidence="3">The sequence shown here is derived from an EMBL/GenBank/DDBJ whole genome shotgun (WGS) entry which is preliminary data.</text>
</comment>
<evidence type="ECO:0000256" key="1">
    <source>
        <dbReference type="SAM" id="MobiDB-lite"/>
    </source>
</evidence>
<keyword evidence="4" id="KW-1185">Reference proteome</keyword>
<evidence type="ECO:0000313" key="3">
    <source>
        <dbReference type="EMBL" id="MBT1155476.1"/>
    </source>
</evidence>
<feature type="chain" id="PRO_5040788721" evidence="2">
    <location>
        <begin position="21"/>
        <end position="137"/>
    </location>
</feature>
<feature type="signal peptide" evidence="2">
    <location>
        <begin position="1"/>
        <end position="20"/>
    </location>
</feature>
<accession>A0A9X1D512</accession>
<keyword evidence="2" id="KW-0732">Signal</keyword>
<protein>
    <submittedName>
        <fullName evidence="3">Uncharacterized protein</fullName>
    </submittedName>
</protein>
<dbReference type="Proteomes" id="UP001138921">
    <property type="component" value="Unassembled WGS sequence"/>
</dbReference>
<reference evidence="3" key="2">
    <citation type="submission" date="2021-03" db="EMBL/GenBank/DDBJ databases">
        <authorList>
            <person name="Artuso I."/>
            <person name="Turrini P."/>
            <person name="Pirolo M."/>
            <person name="Lugli G.A."/>
            <person name="Ventura M."/>
            <person name="Visca P."/>
        </authorList>
    </citation>
    <scope>NUCLEOTIDE SEQUENCE</scope>
    <source>
        <strain evidence="3">LMG 26462</strain>
    </source>
</reference>
<feature type="compositionally biased region" description="Low complexity" evidence="1">
    <location>
        <begin position="92"/>
        <end position="118"/>
    </location>
</feature>
<name>A0A9X1D512_9HYPH</name>
<dbReference type="AlphaFoldDB" id="A0A9X1D512"/>
<reference evidence="3" key="1">
    <citation type="journal article" date="2021" name="Microorganisms">
        <title>Phylogenomic Reconstruction and Metabolic Potential of the Genus Aminobacter.</title>
        <authorList>
            <person name="Artuso I."/>
            <person name="Turrini P."/>
            <person name="Pirolo M."/>
            <person name="Lugli G.A."/>
            <person name="Ventura M."/>
            <person name="Visca P."/>
        </authorList>
    </citation>
    <scope>NUCLEOTIDE SEQUENCE</scope>
    <source>
        <strain evidence="3">LMG 26462</strain>
    </source>
</reference>
<dbReference type="RefSeq" id="WP_214387594.1">
    <property type="nucleotide sequence ID" value="NZ_JAFLWW010000002.1"/>
</dbReference>
<evidence type="ECO:0000313" key="4">
    <source>
        <dbReference type="Proteomes" id="UP001138921"/>
    </source>
</evidence>
<feature type="region of interest" description="Disordered" evidence="1">
    <location>
        <begin position="90"/>
        <end position="137"/>
    </location>
</feature>
<dbReference type="EMBL" id="JAFLWW010000002">
    <property type="protein sequence ID" value="MBT1155476.1"/>
    <property type="molecule type" value="Genomic_DNA"/>
</dbReference>
<organism evidence="3 4">
    <name type="scientific">Aminobacter anthyllidis</name>
    <dbReference type="NCBI Taxonomy" id="1035067"/>
    <lineage>
        <taxon>Bacteria</taxon>
        <taxon>Pseudomonadati</taxon>
        <taxon>Pseudomonadota</taxon>
        <taxon>Alphaproteobacteria</taxon>
        <taxon>Hyphomicrobiales</taxon>
        <taxon>Phyllobacteriaceae</taxon>
        <taxon>Aminobacter</taxon>
    </lineage>
</organism>
<evidence type="ECO:0000256" key="2">
    <source>
        <dbReference type="SAM" id="SignalP"/>
    </source>
</evidence>
<proteinExistence type="predicted"/>